<comment type="subunit">
    <text evidence="1">Homohexamer.</text>
</comment>
<reference evidence="4 5" key="1">
    <citation type="submission" date="2019-04" db="EMBL/GenBank/DDBJ databases">
        <title>Geobacter oryzae sp. nov., ferric-reducing bacteria isolated from paddy soil.</title>
        <authorList>
            <person name="Xu Z."/>
            <person name="Masuda Y."/>
            <person name="Itoh H."/>
            <person name="Senoo K."/>
        </authorList>
    </citation>
    <scope>NUCLEOTIDE SEQUENCE [LARGE SCALE GENOMIC DNA]</scope>
    <source>
        <strain evidence="4 5">Red111</strain>
    </source>
</reference>
<feature type="domain" description="DRTGG" evidence="3">
    <location>
        <begin position="230"/>
        <end position="325"/>
    </location>
</feature>
<dbReference type="Pfam" id="PF13500">
    <property type="entry name" value="AAA_26"/>
    <property type="match status" value="1"/>
</dbReference>
<dbReference type="SUPFAM" id="SSF75138">
    <property type="entry name" value="HprK N-terminal domain-like"/>
    <property type="match status" value="1"/>
</dbReference>
<gene>
    <name evidence="4" type="ORF">E4633_20160</name>
</gene>
<name>A0A4S1C9I2_9BACT</name>
<evidence type="ECO:0000259" key="3">
    <source>
        <dbReference type="Pfam" id="PF07085"/>
    </source>
</evidence>
<evidence type="ECO:0000256" key="2">
    <source>
        <dbReference type="ARBA" id="ARBA00022962"/>
    </source>
</evidence>
<evidence type="ECO:0000313" key="5">
    <source>
        <dbReference type="Proteomes" id="UP000306416"/>
    </source>
</evidence>
<organism evidence="4 5">
    <name type="scientific">Geomonas terrae</name>
    <dbReference type="NCBI Taxonomy" id="2562681"/>
    <lineage>
        <taxon>Bacteria</taxon>
        <taxon>Pseudomonadati</taxon>
        <taxon>Thermodesulfobacteriota</taxon>
        <taxon>Desulfuromonadia</taxon>
        <taxon>Geobacterales</taxon>
        <taxon>Geobacteraceae</taxon>
        <taxon>Geomonas</taxon>
    </lineage>
</organism>
<dbReference type="PANTHER" id="PTHR21343:SF8">
    <property type="entry name" value="DRTGG DOMAIN-CONTAINING PROTEIN"/>
    <property type="match status" value="1"/>
</dbReference>
<dbReference type="EMBL" id="SRSC01000007">
    <property type="protein sequence ID" value="TGU69909.1"/>
    <property type="molecule type" value="Genomic_DNA"/>
</dbReference>
<protein>
    <submittedName>
        <fullName evidence="4">Cobyrinic acid a,c-diamide synthase</fullName>
    </submittedName>
</protein>
<dbReference type="InterPro" id="IPR027417">
    <property type="entry name" value="P-loop_NTPase"/>
</dbReference>
<dbReference type="Pfam" id="PF07085">
    <property type="entry name" value="DRTGG"/>
    <property type="match status" value="1"/>
</dbReference>
<dbReference type="RefSeq" id="WP_135873119.1">
    <property type="nucleotide sequence ID" value="NZ_SRSC01000007.1"/>
</dbReference>
<dbReference type="Proteomes" id="UP000306416">
    <property type="component" value="Unassembled WGS sequence"/>
</dbReference>
<dbReference type="Gene3D" id="3.40.1390.20">
    <property type="entry name" value="HprK N-terminal domain-like"/>
    <property type="match status" value="1"/>
</dbReference>
<comment type="caution">
    <text evidence="4">The sequence shown here is derived from an EMBL/GenBank/DDBJ whole genome shotgun (WGS) entry which is preliminary data.</text>
</comment>
<dbReference type="SUPFAM" id="SSF52540">
    <property type="entry name" value="P-loop containing nucleoside triphosphate hydrolases"/>
    <property type="match status" value="1"/>
</dbReference>
<dbReference type="CDD" id="cd03109">
    <property type="entry name" value="DTBS"/>
    <property type="match status" value="1"/>
</dbReference>
<keyword evidence="2" id="KW-0315">Glutamine amidotransferase</keyword>
<proteinExistence type="predicted"/>
<accession>A0A4S1C9I2</accession>
<evidence type="ECO:0000256" key="1">
    <source>
        <dbReference type="ARBA" id="ARBA00011643"/>
    </source>
</evidence>
<dbReference type="InterPro" id="IPR010766">
    <property type="entry name" value="DRTGG"/>
</dbReference>
<dbReference type="PANTHER" id="PTHR21343">
    <property type="entry name" value="DETHIOBIOTIN SYNTHETASE"/>
    <property type="match status" value="1"/>
</dbReference>
<keyword evidence="5" id="KW-1185">Reference proteome</keyword>
<dbReference type="Gene3D" id="3.40.50.300">
    <property type="entry name" value="P-loop containing nucleotide triphosphate hydrolases"/>
    <property type="match status" value="1"/>
</dbReference>
<dbReference type="AlphaFoldDB" id="A0A4S1C9I2"/>
<evidence type="ECO:0000313" key="4">
    <source>
        <dbReference type="EMBL" id="TGU69909.1"/>
    </source>
</evidence>
<sequence length="364" mass="39242">MCKKIFIAATGQHVGKTTISLSLLHLAKKKYARVGFIKPIGPKVFVLDGVEMDMDAALIAAVYGLEADRKLMSPVVVGKGYTKKYLSGEIAPEAPLEAIKKACRELEAKNDFLIIEGSGHGGVGSVVGINNAQVARTLDAPVIMVAAGGIGCVIDSVQLNLSLFQQQGADVKLVLVNKLLSAKREETLGFLRTFFESRQQRVAGAFDYSRTLANPTLLDLSKLLKLPLQGDQDGKNRIINHIQLGAASSQRVIDTLQDSTLLITTSSRDELIVTASALYNIPAYRHKLAGMVIPGSAPVSAITQKILDDSNIPYLRTSQNTADAFLTLTEHVSKMTADDVEKISLIQSTAESVFDFEAIDAMSR</sequence>
<dbReference type="InterPro" id="IPR028979">
    <property type="entry name" value="Ser_kin/Pase_Hpr-like_N_sf"/>
</dbReference>